<organism evidence="4 5">
    <name type="scientific">Sporothrix stenoceras</name>
    <dbReference type="NCBI Taxonomy" id="5173"/>
    <lineage>
        <taxon>Eukaryota</taxon>
        <taxon>Fungi</taxon>
        <taxon>Dikarya</taxon>
        <taxon>Ascomycota</taxon>
        <taxon>Pezizomycotina</taxon>
        <taxon>Sordariomycetes</taxon>
        <taxon>Sordariomycetidae</taxon>
        <taxon>Ophiostomatales</taxon>
        <taxon>Ophiostomataceae</taxon>
        <taxon>Sporothrix</taxon>
    </lineage>
</organism>
<comment type="similarity">
    <text evidence="1 2">Belongs to the endosulfine family.</text>
</comment>
<keyword evidence="5" id="KW-1185">Reference proteome</keyword>
<feature type="compositionally biased region" description="Low complexity" evidence="3">
    <location>
        <begin position="81"/>
        <end position="102"/>
    </location>
</feature>
<dbReference type="Pfam" id="PF04667">
    <property type="entry name" value="Endosulfine"/>
    <property type="match status" value="1"/>
</dbReference>
<name>A0ABR3ZS21_9PEZI</name>
<evidence type="ECO:0000313" key="5">
    <source>
        <dbReference type="Proteomes" id="UP001583186"/>
    </source>
</evidence>
<dbReference type="InterPro" id="IPR006760">
    <property type="entry name" value="Endosulphine"/>
</dbReference>
<sequence>MNPLQKNKVDINSLSPEEQRLFRLYGKLPSRSDHFSKHLKERKYFDSGDYAMSKAGKGDSVDTGTVGSQHPVPEKIPHLSSPPSATTPGSGSNGHSNNHNVVGGNGNGGVGGITLGIPGSAAHFQQAGSPVKESSFLHRETSASDLEDSSADAAAGAGKQSSPVGQGQTESIPIRR</sequence>
<proteinExistence type="inferred from homology"/>
<comment type="caution">
    <text evidence="4">The sequence shown here is derived from an EMBL/GenBank/DDBJ whole genome shotgun (WGS) entry which is preliminary data.</text>
</comment>
<dbReference type="Proteomes" id="UP001583186">
    <property type="component" value="Unassembled WGS sequence"/>
</dbReference>
<evidence type="ECO:0000256" key="2">
    <source>
        <dbReference type="RuleBase" id="RU363120"/>
    </source>
</evidence>
<dbReference type="EMBL" id="JAWCUI010000003">
    <property type="protein sequence ID" value="KAL1902942.1"/>
    <property type="molecule type" value="Genomic_DNA"/>
</dbReference>
<gene>
    <name evidence="4" type="ORF">Sste5346_000854</name>
</gene>
<feature type="region of interest" description="Disordered" evidence="3">
    <location>
        <begin position="47"/>
        <end position="107"/>
    </location>
</feature>
<dbReference type="PANTHER" id="PTHR10358">
    <property type="entry name" value="ENDOSULFINE"/>
    <property type="match status" value="1"/>
</dbReference>
<evidence type="ECO:0000256" key="3">
    <source>
        <dbReference type="SAM" id="MobiDB-lite"/>
    </source>
</evidence>
<evidence type="ECO:0000313" key="4">
    <source>
        <dbReference type="EMBL" id="KAL1902942.1"/>
    </source>
</evidence>
<feature type="region of interest" description="Disordered" evidence="3">
    <location>
        <begin position="123"/>
        <end position="176"/>
    </location>
</feature>
<dbReference type="PANTHER" id="PTHR10358:SF6">
    <property type="entry name" value="ENDOSULFINE, ISOFORM A"/>
    <property type="match status" value="1"/>
</dbReference>
<evidence type="ECO:0000256" key="1">
    <source>
        <dbReference type="ARBA" id="ARBA00010520"/>
    </source>
</evidence>
<protein>
    <recommendedName>
        <fullName evidence="2">mRNA stability protein</fullName>
    </recommendedName>
</protein>
<accession>A0ABR3ZS21</accession>
<comment type="function">
    <text evidence="2">Plays an essential role in initiation of the G0 program by preventing the degradation of specific nutrient-regulated mRNAs via the 5'-3' mRNA decay pathway.</text>
</comment>
<feature type="compositionally biased region" description="Low complexity" evidence="3">
    <location>
        <begin position="151"/>
        <end position="162"/>
    </location>
</feature>
<reference evidence="4 5" key="1">
    <citation type="journal article" date="2024" name="IMA Fungus">
        <title>IMA Genome - F19 : A genome assembly and annotation guide to empower mycologists, including annotated draft genome sequences of Ceratocystis pirilliformis, Diaporthe australafricana, Fusarium ophioides, Paecilomyces lecythidis, and Sporothrix stenoceras.</title>
        <authorList>
            <person name="Aylward J."/>
            <person name="Wilson A.M."/>
            <person name="Visagie C.M."/>
            <person name="Spraker J."/>
            <person name="Barnes I."/>
            <person name="Buitendag C."/>
            <person name="Ceriani C."/>
            <person name="Del Mar Angel L."/>
            <person name="du Plessis D."/>
            <person name="Fuchs T."/>
            <person name="Gasser K."/>
            <person name="Kramer D."/>
            <person name="Li W."/>
            <person name="Munsamy K."/>
            <person name="Piso A."/>
            <person name="Price J.L."/>
            <person name="Sonnekus B."/>
            <person name="Thomas C."/>
            <person name="van der Nest A."/>
            <person name="van Dijk A."/>
            <person name="van Heerden A."/>
            <person name="van Vuuren N."/>
            <person name="Yilmaz N."/>
            <person name="Duong T.A."/>
            <person name="van der Merwe N.A."/>
            <person name="Wingfield M.J."/>
            <person name="Wingfield B.D."/>
        </authorList>
    </citation>
    <scope>NUCLEOTIDE SEQUENCE [LARGE SCALE GENOMIC DNA]</scope>
    <source>
        <strain evidence="4 5">CMW 5346</strain>
    </source>
</reference>
<feature type="compositionally biased region" description="Polar residues" evidence="3">
    <location>
        <begin position="163"/>
        <end position="176"/>
    </location>
</feature>